<proteinExistence type="predicted"/>
<dbReference type="AlphaFoldDB" id="A0A839AHN3"/>
<evidence type="ECO:0000313" key="3">
    <source>
        <dbReference type="Proteomes" id="UP000541109"/>
    </source>
</evidence>
<organism evidence="2 3">
    <name type="scientific">Stappia albiluteola</name>
    <dbReference type="NCBI Taxonomy" id="2758565"/>
    <lineage>
        <taxon>Bacteria</taxon>
        <taxon>Pseudomonadati</taxon>
        <taxon>Pseudomonadota</taxon>
        <taxon>Alphaproteobacteria</taxon>
        <taxon>Hyphomicrobiales</taxon>
        <taxon>Stappiaceae</taxon>
        <taxon>Stappia</taxon>
    </lineage>
</organism>
<sequence>MADLVHDREFDPGYGRAERLSDAVRRLTAENPGPFTFHGTNSYIVGRSEVAIIDPGPADETHIARLLAEIGQAPVAAILVSHTHRDHSPGARLLKALTGAPIHGCGPHRAARPLLDGEINPMDASSDQEHEPDFILGDADRLTVDGLVIETVATPGHTANHLAFALDEGRVLFSADHVMAWSTTVVAPPDGSMTAYMASLEKLRARDDTIYYPGHGGPVREPQRYLRGLKAHRHQREAAILRRLATGDRHIPDMVEAIYAGIDRRLFGAASLSVLAQLEALVEEGKVVTDGAVTLDAEYRLA</sequence>
<dbReference type="SUPFAM" id="SSF56281">
    <property type="entry name" value="Metallo-hydrolase/oxidoreductase"/>
    <property type="match status" value="1"/>
</dbReference>
<dbReference type="InterPro" id="IPR041516">
    <property type="entry name" value="LACTB2_WH"/>
</dbReference>
<dbReference type="Pfam" id="PF00753">
    <property type="entry name" value="Lactamase_B"/>
    <property type="match status" value="1"/>
</dbReference>
<dbReference type="GO" id="GO:0016787">
    <property type="term" value="F:hydrolase activity"/>
    <property type="evidence" value="ECO:0007669"/>
    <property type="project" value="UniProtKB-KW"/>
</dbReference>
<protein>
    <submittedName>
        <fullName evidence="2">MBL fold metallo-hydrolase</fullName>
    </submittedName>
</protein>
<dbReference type="Gene3D" id="3.60.15.10">
    <property type="entry name" value="Ribonuclease Z/Hydroxyacylglutathione hydrolase-like"/>
    <property type="match status" value="1"/>
</dbReference>
<dbReference type="CDD" id="cd16278">
    <property type="entry name" value="metallo-hydrolase-like_MBL-fold"/>
    <property type="match status" value="1"/>
</dbReference>
<dbReference type="EMBL" id="JACFXV010000066">
    <property type="protein sequence ID" value="MBA5779231.1"/>
    <property type="molecule type" value="Genomic_DNA"/>
</dbReference>
<reference evidence="2 3" key="1">
    <citation type="submission" date="2020-07" db="EMBL/GenBank/DDBJ databases">
        <title>Stappia sp., F7233, whole genome shotgun sequencing project.</title>
        <authorList>
            <person name="Jiang S."/>
            <person name="Liu Z.W."/>
            <person name="Du Z.J."/>
        </authorList>
    </citation>
    <scope>NUCLEOTIDE SEQUENCE [LARGE SCALE GENOMIC DNA]</scope>
    <source>
        <strain evidence="2 3">F7233</strain>
    </source>
</reference>
<keyword evidence="2" id="KW-0378">Hydrolase</keyword>
<evidence type="ECO:0000313" key="2">
    <source>
        <dbReference type="EMBL" id="MBA5779231.1"/>
    </source>
</evidence>
<gene>
    <name evidence="2" type="ORF">H2509_19045</name>
</gene>
<evidence type="ECO:0000259" key="1">
    <source>
        <dbReference type="SMART" id="SM00849"/>
    </source>
</evidence>
<keyword evidence="3" id="KW-1185">Reference proteome</keyword>
<comment type="caution">
    <text evidence="2">The sequence shown here is derived from an EMBL/GenBank/DDBJ whole genome shotgun (WGS) entry which is preliminary data.</text>
</comment>
<dbReference type="InterPro" id="IPR001279">
    <property type="entry name" value="Metallo-B-lactamas"/>
</dbReference>
<accession>A0A839AHN3</accession>
<dbReference type="Proteomes" id="UP000541109">
    <property type="component" value="Unassembled WGS sequence"/>
</dbReference>
<dbReference type="PANTHER" id="PTHR23131:SF0">
    <property type="entry name" value="ENDORIBONUCLEASE LACTB2"/>
    <property type="match status" value="1"/>
</dbReference>
<dbReference type="SMART" id="SM00849">
    <property type="entry name" value="Lactamase_B"/>
    <property type="match status" value="1"/>
</dbReference>
<dbReference type="InterPro" id="IPR050662">
    <property type="entry name" value="Sec-metab_biosynth-thioest"/>
</dbReference>
<dbReference type="Pfam" id="PF17778">
    <property type="entry name" value="WHD_BLACT"/>
    <property type="match status" value="1"/>
</dbReference>
<dbReference type="InterPro" id="IPR036866">
    <property type="entry name" value="RibonucZ/Hydroxyglut_hydro"/>
</dbReference>
<feature type="domain" description="Metallo-beta-lactamase" evidence="1">
    <location>
        <begin position="39"/>
        <end position="215"/>
    </location>
</feature>
<dbReference type="PANTHER" id="PTHR23131">
    <property type="entry name" value="ENDORIBONUCLEASE LACTB2"/>
    <property type="match status" value="1"/>
</dbReference>
<dbReference type="InterPro" id="IPR036388">
    <property type="entry name" value="WH-like_DNA-bd_sf"/>
</dbReference>
<dbReference type="RefSeq" id="WP_182168055.1">
    <property type="nucleotide sequence ID" value="NZ_JACFXV010000066.1"/>
</dbReference>
<dbReference type="Gene3D" id="1.10.10.10">
    <property type="entry name" value="Winged helix-like DNA-binding domain superfamily/Winged helix DNA-binding domain"/>
    <property type="match status" value="1"/>
</dbReference>
<name>A0A839AHN3_9HYPH</name>